<protein>
    <submittedName>
        <fullName evidence="2">DNA kinase/phosphatase Pnk1</fullName>
    </submittedName>
</protein>
<dbReference type="FunFam" id="3.40.50.1000:FF:000078">
    <property type="entry name" value="Bifunctional polynucleotide phosphatase/kinase"/>
    <property type="match status" value="1"/>
</dbReference>
<dbReference type="GO" id="GO:0003690">
    <property type="term" value="F:double-stranded DNA binding"/>
    <property type="evidence" value="ECO:0007669"/>
    <property type="project" value="TreeGrafter"/>
</dbReference>
<dbReference type="InterPro" id="IPR036412">
    <property type="entry name" value="HAD-like_sf"/>
</dbReference>
<dbReference type="Pfam" id="PF08645">
    <property type="entry name" value="PNK3P"/>
    <property type="match status" value="1"/>
</dbReference>
<dbReference type="GO" id="GO:0046403">
    <property type="term" value="F:polynucleotide 3'-phosphatase activity"/>
    <property type="evidence" value="ECO:0007669"/>
    <property type="project" value="EnsemblFungi"/>
</dbReference>
<dbReference type="GO" id="GO:0005634">
    <property type="term" value="C:nucleus"/>
    <property type="evidence" value="ECO:0007669"/>
    <property type="project" value="EnsemblFungi"/>
</dbReference>
<dbReference type="HOGENOM" id="CLU_014938_3_1_1"/>
<dbReference type="InterPro" id="IPR027417">
    <property type="entry name" value="P-loop_NTPase"/>
</dbReference>
<dbReference type="SUPFAM" id="SSF52540">
    <property type="entry name" value="P-loop containing nucleoside triphosphate hydrolases"/>
    <property type="match status" value="1"/>
</dbReference>
<organism evidence="2 3">
    <name type="scientific">Sphaerulina musiva (strain SO2202)</name>
    <name type="common">Poplar stem canker fungus</name>
    <name type="synonym">Septoria musiva</name>
    <dbReference type="NCBI Taxonomy" id="692275"/>
    <lineage>
        <taxon>Eukaryota</taxon>
        <taxon>Fungi</taxon>
        <taxon>Dikarya</taxon>
        <taxon>Ascomycota</taxon>
        <taxon>Pezizomycotina</taxon>
        <taxon>Dothideomycetes</taxon>
        <taxon>Dothideomycetidae</taxon>
        <taxon>Mycosphaerellales</taxon>
        <taxon>Mycosphaerellaceae</taxon>
        <taxon>Sphaerulina</taxon>
    </lineage>
</organism>
<dbReference type="CDD" id="cd01625">
    <property type="entry name" value="HAD_PNP"/>
    <property type="match status" value="1"/>
</dbReference>
<dbReference type="EMBL" id="KB456271">
    <property type="protein sequence ID" value="EMF08332.1"/>
    <property type="molecule type" value="Genomic_DNA"/>
</dbReference>
<dbReference type="Gene3D" id="3.40.50.1000">
    <property type="entry name" value="HAD superfamily/HAD-like"/>
    <property type="match status" value="1"/>
</dbReference>
<dbReference type="GeneID" id="27907181"/>
<proteinExistence type="predicted"/>
<dbReference type="NCBIfam" id="TIGR01662">
    <property type="entry name" value="HAD-SF-IIIA"/>
    <property type="match status" value="1"/>
</dbReference>
<dbReference type="STRING" id="692275.M3CW17"/>
<evidence type="ECO:0000313" key="3">
    <source>
        <dbReference type="Proteomes" id="UP000016931"/>
    </source>
</evidence>
<dbReference type="Pfam" id="PF13671">
    <property type="entry name" value="AAA_33"/>
    <property type="match status" value="1"/>
</dbReference>
<dbReference type="OMA" id="AADWKWW"/>
<dbReference type="InterPro" id="IPR013954">
    <property type="entry name" value="PNK3P"/>
</dbReference>
<name>M3CW17_SPHMS</name>
<dbReference type="GO" id="GO:0046404">
    <property type="term" value="F:ATP-dependent polydeoxyribonucleotide 5'-hydroxyl-kinase activity"/>
    <property type="evidence" value="ECO:0007669"/>
    <property type="project" value="EnsemblFungi"/>
</dbReference>
<dbReference type="PANTHER" id="PTHR12083">
    <property type="entry name" value="BIFUNCTIONAL POLYNUCLEOTIDE PHOSPHATASE/KINASE"/>
    <property type="match status" value="1"/>
</dbReference>
<dbReference type="PANTHER" id="PTHR12083:SF9">
    <property type="entry name" value="BIFUNCTIONAL POLYNUCLEOTIDE PHOSPHATASE_KINASE"/>
    <property type="match status" value="1"/>
</dbReference>
<dbReference type="FunFam" id="3.40.50.300:FF:000737">
    <property type="entry name" value="Bifunctional polynucleotide phosphatase/kinase"/>
    <property type="match status" value="1"/>
</dbReference>
<gene>
    <name evidence="2" type="ORF">SEPMUDRAFT_73891</name>
</gene>
<keyword evidence="2" id="KW-0418">Kinase</keyword>
<dbReference type="InterPro" id="IPR006551">
    <property type="entry name" value="Polynucleotide_phosphatase"/>
</dbReference>
<dbReference type="GO" id="GO:0006284">
    <property type="term" value="P:base-excision repair"/>
    <property type="evidence" value="ECO:0007669"/>
    <property type="project" value="EnsemblFungi"/>
</dbReference>
<dbReference type="NCBIfam" id="TIGR01664">
    <property type="entry name" value="DNA-3'-Pase"/>
    <property type="match status" value="1"/>
</dbReference>
<dbReference type="eggNOG" id="KOG2134">
    <property type="taxonomic scope" value="Eukaryota"/>
</dbReference>
<dbReference type="InterPro" id="IPR023214">
    <property type="entry name" value="HAD_sf"/>
</dbReference>
<keyword evidence="3" id="KW-1185">Reference proteome</keyword>
<reference evidence="2 3" key="1">
    <citation type="journal article" date="2012" name="PLoS Pathog.">
        <title>Diverse lifestyles and strategies of plant pathogenesis encoded in the genomes of eighteen Dothideomycetes fungi.</title>
        <authorList>
            <person name="Ohm R.A."/>
            <person name="Feau N."/>
            <person name="Henrissat B."/>
            <person name="Schoch C.L."/>
            <person name="Horwitz B.A."/>
            <person name="Barry K.W."/>
            <person name="Condon B.J."/>
            <person name="Copeland A.C."/>
            <person name="Dhillon B."/>
            <person name="Glaser F."/>
            <person name="Hesse C.N."/>
            <person name="Kosti I."/>
            <person name="LaButti K."/>
            <person name="Lindquist E.A."/>
            <person name="Lucas S."/>
            <person name="Salamov A.A."/>
            <person name="Bradshaw R.E."/>
            <person name="Ciuffetti L."/>
            <person name="Hamelin R.C."/>
            <person name="Kema G.H.J."/>
            <person name="Lawrence C."/>
            <person name="Scott J.A."/>
            <person name="Spatafora J.W."/>
            <person name="Turgeon B.G."/>
            <person name="de Wit P.J.G.M."/>
            <person name="Zhong S."/>
            <person name="Goodwin S.B."/>
            <person name="Grigoriev I.V."/>
        </authorList>
    </citation>
    <scope>NUCLEOTIDE SEQUENCE [LARGE SCALE GENOMIC DNA]</scope>
    <source>
        <strain evidence="2 3">SO2202</strain>
    </source>
</reference>
<evidence type="ECO:0000313" key="2">
    <source>
        <dbReference type="EMBL" id="EMF08332.1"/>
    </source>
</evidence>
<dbReference type="OrthoDB" id="19045at2759"/>
<dbReference type="Gene3D" id="3.40.50.300">
    <property type="entry name" value="P-loop containing nucleotide triphosphate hydrolases"/>
    <property type="match status" value="1"/>
</dbReference>
<dbReference type="AlphaFoldDB" id="M3CW17"/>
<dbReference type="RefSeq" id="XP_016756453.1">
    <property type="nucleotide sequence ID" value="XM_016910044.1"/>
</dbReference>
<keyword evidence="2" id="KW-0808">Transferase</keyword>
<evidence type="ECO:0000256" key="1">
    <source>
        <dbReference type="SAM" id="MobiDB-lite"/>
    </source>
</evidence>
<dbReference type="SUPFAM" id="SSF56784">
    <property type="entry name" value="HAD-like"/>
    <property type="match status" value="1"/>
</dbReference>
<accession>M3CW17</accession>
<sequence>MASLKRSATADRDISPPPTRRKVTTTTTSKAVSNFFKPASQKEAEKVIFHNVNDSVLVGRYADATTITRPKPVKIAAFDLDSTLITTKSGLQFSKGPEDWQWWHSCVPEKLKQLSEAGYAVVIISNQSRVVLKPEPKRAGDMKSLMNFKGKISAILNVLELPISVYAATQHDLCRKPRIGMWNQLVQDYGLDQPADVDLERCFFVGDAAGREGNKAAKIRKDHSCCDRDWAANIGIPFYTPEEYFLNEAAKPFVRPFEPASYLETNLDTQTDISPIVFTKKNDVEVVLFCGSPGAGKSTFYWHHMQSLGYERVNQDTLKTRARCIKVATQLLEDKTPVVVDNTNADVETRAAWLQLAERLKVPIRLVHFTAPAKLCEHNDTVRSLSDGIMNPERRTRLPIMAFTGYAGRFQEPVLDEGFLDITKVDFTFRGTEEQKTLWRKYWI</sequence>
<dbReference type="Proteomes" id="UP000016931">
    <property type="component" value="Unassembled WGS sequence"/>
</dbReference>
<dbReference type="GO" id="GO:0000012">
    <property type="term" value="P:single strand break repair"/>
    <property type="evidence" value="ECO:0007669"/>
    <property type="project" value="EnsemblFungi"/>
</dbReference>
<dbReference type="InterPro" id="IPR006549">
    <property type="entry name" value="HAD-SF_hydro_IIIA"/>
</dbReference>
<feature type="region of interest" description="Disordered" evidence="1">
    <location>
        <begin position="1"/>
        <end position="27"/>
    </location>
</feature>